<feature type="repeat" description="LDL-receptor class B" evidence="6">
    <location>
        <begin position="653"/>
        <end position="697"/>
    </location>
</feature>
<dbReference type="PROSITE" id="PS51120">
    <property type="entry name" value="LDLRB"/>
    <property type="match status" value="4"/>
</dbReference>
<feature type="repeat" description="LDL-receptor class B" evidence="6">
    <location>
        <begin position="348"/>
        <end position="391"/>
    </location>
</feature>
<dbReference type="InterPro" id="IPR000033">
    <property type="entry name" value="LDLR_classB_rpt"/>
</dbReference>
<reference evidence="9" key="3">
    <citation type="submission" date="2023-05" db="EMBL/GenBank/DDBJ databases">
        <authorList>
            <person name="Smith C.H."/>
        </authorList>
    </citation>
    <scope>NUCLEOTIDE SEQUENCE</scope>
    <source>
        <strain evidence="9">CHS0354</strain>
        <tissue evidence="9">Mantle</tissue>
    </source>
</reference>
<keyword evidence="3" id="KW-0677">Repeat</keyword>
<keyword evidence="10" id="KW-1185">Reference proteome</keyword>
<evidence type="ECO:0000313" key="10">
    <source>
        <dbReference type="Proteomes" id="UP001195483"/>
    </source>
</evidence>
<dbReference type="InterPro" id="IPR050778">
    <property type="entry name" value="Cueball_EGF_LRP_Nidogen"/>
</dbReference>
<keyword evidence="1" id="KW-0245">EGF-like domain</keyword>
<evidence type="ECO:0000256" key="2">
    <source>
        <dbReference type="ARBA" id="ARBA00022729"/>
    </source>
</evidence>
<feature type="domain" description="EGF-like" evidence="8">
    <location>
        <begin position="485"/>
        <end position="520"/>
    </location>
</feature>
<evidence type="ECO:0000256" key="7">
    <source>
        <dbReference type="SAM" id="MobiDB-lite"/>
    </source>
</evidence>
<dbReference type="SUPFAM" id="SSF63825">
    <property type="entry name" value="YWTD domain"/>
    <property type="match status" value="4"/>
</dbReference>
<dbReference type="Gene3D" id="2.120.10.30">
    <property type="entry name" value="TolB, C-terminal domain"/>
    <property type="match status" value="4"/>
</dbReference>
<protein>
    <recommendedName>
        <fullName evidence="8">EGF-like domain-containing protein</fullName>
    </recommendedName>
</protein>
<dbReference type="SMART" id="SM00135">
    <property type="entry name" value="LY"/>
    <property type="match status" value="10"/>
</dbReference>
<evidence type="ECO:0000256" key="6">
    <source>
        <dbReference type="PROSITE-ProRule" id="PRU00461"/>
    </source>
</evidence>
<dbReference type="PANTHER" id="PTHR46513">
    <property type="entry name" value="VITELLOGENIN RECEPTOR-LIKE PROTEIN-RELATED-RELATED"/>
    <property type="match status" value="1"/>
</dbReference>
<feature type="domain" description="EGF-like" evidence="8">
    <location>
        <begin position="156"/>
        <end position="194"/>
    </location>
</feature>
<gene>
    <name evidence="9" type="ORF">CHS0354_028859</name>
</gene>
<dbReference type="PANTHER" id="PTHR46513:SF13">
    <property type="entry name" value="EGF-LIKE DOMAIN-CONTAINING PROTEIN"/>
    <property type="match status" value="1"/>
</dbReference>
<proteinExistence type="predicted"/>
<keyword evidence="5" id="KW-0325">Glycoprotein</keyword>
<feature type="repeat" description="LDL-receptor class B" evidence="6">
    <location>
        <begin position="302"/>
        <end position="347"/>
    </location>
</feature>
<name>A0AAE0RY48_9BIVA</name>
<dbReference type="AlphaFoldDB" id="A0AAE0RY48"/>
<feature type="repeat" description="LDL-receptor class B" evidence="6">
    <location>
        <begin position="1018"/>
        <end position="1060"/>
    </location>
</feature>
<evidence type="ECO:0000313" key="9">
    <source>
        <dbReference type="EMBL" id="KAK3581660.1"/>
    </source>
</evidence>
<feature type="region of interest" description="Disordered" evidence="7">
    <location>
        <begin position="1233"/>
        <end position="1267"/>
    </location>
</feature>
<accession>A0AAE0RY48</accession>
<dbReference type="FunFam" id="2.120.10.30:FF:000241">
    <property type="entry name" value="Low-density lipoprotein receptor-related protein 6"/>
    <property type="match status" value="1"/>
</dbReference>
<reference evidence="9" key="1">
    <citation type="journal article" date="2021" name="Genome Biol. Evol.">
        <title>A High-Quality Reference Genome for a Parasitic Bivalve with Doubly Uniparental Inheritance (Bivalvia: Unionida).</title>
        <authorList>
            <person name="Smith C.H."/>
        </authorList>
    </citation>
    <scope>NUCLEOTIDE SEQUENCE</scope>
    <source>
        <strain evidence="9">CHS0354</strain>
    </source>
</reference>
<dbReference type="InterPro" id="IPR000742">
    <property type="entry name" value="EGF"/>
</dbReference>
<evidence type="ECO:0000256" key="3">
    <source>
        <dbReference type="ARBA" id="ARBA00022737"/>
    </source>
</evidence>
<feature type="domain" description="EGF-like" evidence="8">
    <location>
        <begin position="794"/>
        <end position="831"/>
    </location>
</feature>
<feature type="domain" description="EGF-like" evidence="8">
    <location>
        <begin position="1108"/>
        <end position="1146"/>
    </location>
</feature>
<evidence type="ECO:0000256" key="4">
    <source>
        <dbReference type="ARBA" id="ARBA00023157"/>
    </source>
</evidence>
<dbReference type="SMART" id="SM00181">
    <property type="entry name" value="EGF"/>
    <property type="match status" value="4"/>
</dbReference>
<reference evidence="9" key="2">
    <citation type="journal article" date="2021" name="Genome Biol. Evol.">
        <title>Developing a high-quality reference genome for a parasitic bivalve with doubly uniparental inheritance (Bivalvia: Unionida).</title>
        <authorList>
            <person name="Smith C.H."/>
        </authorList>
    </citation>
    <scope>NUCLEOTIDE SEQUENCE</scope>
    <source>
        <strain evidence="9">CHS0354</strain>
        <tissue evidence="9">Mantle</tissue>
    </source>
</reference>
<evidence type="ECO:0000259" key="8">
    <source>
        <dbReference type="SMART" id="SM00181"/>
    </source>
</evidence>
<sequence length="1267" mass="143425">MHRFLVTNLELPTELVLYPSKGRMFYLDYTTMSLIGQANMDGSNQSVLLRMVDIWPTELTFDYQNEHLYWIDENTGNIQYCNLDGTNKSNLVVYFGLRIYRIAIYQEYIFLAAAYSITKVKISNTNETTEFAAYDELGKIKSISIFSSDMENKNVFCAMDNGGCSTFCFPTPDGGICGCENNVVFIEGSDKLCSNKIDYGLIVTLSEPNKKTSQHIYTVPTATNGTPIFDYIKSLPLPGDFRFLSVGSDFQLRHVYMYDYETNAIYKHSKFSIGLSTQDNWISYHRGLSKAFIKLSVDWISHNIYWTDPGYKWIAVQSLMSNDSSMYRVLIHEDLYGPHALALDPMEALLFWSDIGIVNKIEVSSLSGRNRKTLIYSNLVKPYSLTADYMTKRIYFLDADLEVVETTTYEGRDRKILIRDPKISLFDIAVFKDYLYVTNEYDNLLYCFNKTNGEDLHCSLHRSDVSCYGVAVFHSEVQPTSDTAHCANYGCEHICVTEKDGATCLCKEGYRLNQDTRTCSLNSEYFHRGLMFSNRSSICIVDIRVVTHFSYEPKCILEQYGTKYMILDTDERQIIIANNTAIYFANVDNPVMHRLAEQSGMISGLAWDGYDRNLYWTEEDTGIIWRMSKESETAQVFLKGLKPRDIIILPHERLVYWISERNGSAIESSNLDGSNRQVVLDSLVLKDPKSLGFDQYKKRIYFLDKSTDGFSYVYSCNLDGSDLEAYNSYTVLQTLEIYKGHLLVTSNKAAGGTLITSYSIDRMIITTSGVFRDTGYISAIRVFDENIRQNETGPCYNLNGECEQICISNGKSRICACAFGFKLETNGKNCTSDPINDNFMLVRSLTDTNIFQISLKNESVQGIKTKGIEYRKGIAYNPVHNRFILGNRKSEISIMQLDGTVEKIFPVAITDDGISVLSEFAVDYSTGNIYYIVVKSLSSVYESYIGALSPEGKHRFLVTNLEFPTELVLYPSKGLMFYLDYTTIFLLGQANMDGSNHSVLLNMVDIWPTELTVDYQNEYLYWIDENSGIIQYCNLDGTNRRNLVVYFGLKIYRIAIYQEHIFIATAYSIKKVKISNTKERTDFAAYEELGVIRSITIYSSKVENKNEFCANDNGGCSTFCFPTPGGGICGCENDVDFIEGSDKLCSNITRCPKILNQIIVSDDCLRVNGSKCTFTCNEGYTEKHGVNQVLCNGTKYTPPDACEENDLTVTLLLRKLSGEDMNASFDPVADFPVSYGNGDVDIGPSKGEEPTKVSLSPKPIDRGKFSK</sequence>
<dbReference type="SUPFAM" id="SSF57184">
    <property type="entry name" value="Growth factor receptor domain"/>
    <property type="match status" value="1"/>
</dbReference>
<evidence type="ECO:0000256" key="1">
    <source>
        <dbReference type="ARBA" id="ARBA00022536"/>
    </source>
</evidence>
<organism evidence="9 10">
    <name type="scientific">Potamilus streckersoni</name>
    <dbReference type="NCBI Taxonomy" id="2493646"/>
    <lineage>
        <taxon>Eukaryota</taxon>
        <taxon>Metazoa</taxon>
        <taxon>Spiralia</taxon>
        <taxon>Lophotrochozoa</taxon>
        <taxon>Mollusca</taxon>
        <taxon>Bivalvia</taxon>
        <taxon>Autobranchia</taxon>
        <taxon>Heteroconchia</taxon>
        <taxon>Palaeoheterodonta</taxon>
        <taxon>Unionida</taxon>
        <taxon>Unionoidea</taxon>
        <taxon>Unionidae</taxon>
        <taxon>Ambleminae</taxon>
        <taxon>Lampsilini</taxon>
        <taxon>Potamilus</taxon>
    </lineage>
</organism>
<dbReference type="InterPro" id="IPR009030">
    <property type="entry name" value="Growth_fac_rcpt_cys_sf"/>
</dbReference>
<comment type="caution">
    <text evidence="9">The sequence shown here is derived from an EMBL/GenBank/DDBJ whole genome shotgun (WGS) entry which is preliminary data.</text>
</comment>
<dbReference type="InterPro" id="IPR011042">
    <property type="entry name" value="6-blade_b-propeller_TolB-like"/>
</dbReference>
<keyword evidence="4" id="KW-1015">Disulfide bond</keyword>
<evidence type="ECO:0000256" key="5">
    <source>
        <dbReference type="ARBA" id="ARBA00023180"/>
    </source>
</evidence>
<keyword evidence="2" id="KW-0732">Signal</keyword>
<dbReference type="EMBL" id="JAEAOA010001731">
    <property type="protein sequence ID" value="KAK3581660.1"/>
    <property type="molecule type" value="Genomic_DNA"/>
</dbReference>
<dbReference type="Proteomes" id="UP001195483">
    <property type="component" value="Unassembled WGS sequence"/>
</dbReference>